<keyword evidence="2" id="KW-0378">Hydrolase</keyword>
<evidence type="ECO:0000313" key="3">
    <source>
        <dbReference type="Proteomes" id="UP000094784"/>
    </source>
</evidence>
<protein>
    <submittedName>
        <fullName evidence="2">MBL fold metallo-hydrolase</fullName>
    </submittedName>
</protein>
<dbReference type="InterPro" id="IPR036866">
    <property type="entry name" value="RibonucZ/Hydroxyglut_hydro"/>
</dbReference>
<dbReference type="InterPro" id="IPR050855">
    <property type="entry name" value="NDM-1-like"/>
</dbReference>
<dbReference type="OrthoDB" id="9802248at2"/>
<comment type="caution">
    <text evidence="2">The sequence shown here is derived from an EMBL/GenBank/DDBJ whole genome shotgun (WGS) entry which is preliminary data.</text>
</comment>
<dbReference type="SUPFAM" id="SSF56281">
    <property type="entry name" value="Metallo-hydrolase/oxidoreductase"/>
    <property type="match status" value="1"/>
</dbReference>
<dbReference type="RefSeq" id="WP_069481374.1">
    <property type="nucleotide sequence ID" value="NZ_KV766182.1"/>
</dbReference>
<dbReference type="Gene3D" id="3.60.15.10">
    <property type="entry name" value="Ribonuclease Z/Hydroxyacylglutathione hydrolase-like"/>
    <property type="match status" value="1"/>
</dbReference>
<dbReference type="GO" id="GO:0016787">
    <property type="term" value="F:hydrolase activity"/>
    <property type="evidence" value="ECO:0007669"/>
    <property type="project" value="UniProtKB-KW"/>
</dbReference>
<feature type="domain" description="Metallo-beta-lactamase" evidence="1">
    <location>
        <begin position="15"/>
        <end position="199"/>
    </location>
</feature>
<dbReference type="PANTHER" id="PTHR42951">
    <property type="entry name" value="METALLO-BETA-LACTAMASE DOMAIN-CONTAINING"/>
    <property type="match status" value="1"/>
</dbReference>
<dbReference type="EMBL" id="MECQ01000001">
    <property type="protein sequence ID" value="ODV56381.1"/>
    <property type="molecule type" value="Genomic_DNA"/>
</dbReference>
<evidence type="ECO:0000259" key="1">
    <source>
        <dbReference type="SMART" id="SM00849"/>
    </source>
</evidence>
<organism evidence="2 3">
    <name type="scientific">Lysinibacillus fusiformis</name>
    <dbReference type="NCBI Taxonomy" id="28031"/>
    <lineage>
        <taxon>Bacteria</taxon>
        <taxon>Bacillati</taxon>
        <taxon>Bacillota</taxon>
        <taxon>Bacilli</taxon>
        <taxon>Bacillales</taxon>
        <taxon>Bacillaceae</taxon>
        <taxon>Lysinibacillus</taxon>
    </lineage>
</organism>
<dbReference type="InterPro" id="IPR001279">
    <property type="entry name" value="Metallo-B-lactamas"/>
</dbReference>
<proteinExistence type="predicted"/>
<dbReference type="SMART" id="SM00849">
    <property type="entry name" value="Lactamase_B"/>
    <property type="match status" value="1"/>
</dbReference>
<reference evidence="2 3" key="1">
    <citation type="submission" date="2016-09" db="EMBL/GenBank/DDBJ databases">
        <title>Draft genome sequence of the soil isolate, Lysinibacillus fusiformis M5, a potential hypoxanthine producer.</title>
        <authorList>
            <person name="Gallegos-Monterrosa R."/>
            <person name="Maroti G."/>
            <person name="Balint B."/>
            <person name="Kovacs A.T."/>
        </authorList>
    </citation>
    <scope>NUCLEOTIDE SEQUENCE [LARGE SCALE GENOMIC DNA]</scope>
    <source>
        <strain evidence="2 3">M5</strain>
    </source>
</reference>
<gene>
    <name evidence="2" type="ORF">BG258_10980</name>
</gene>
<sequence length="322" mass="37166">MKSTEILFFERPFPSANSIIIRGDQSFLVDTGFGSDIVRTEQLLTSAGILPAQLNGIINTHYHSDHVGGNHYFQQQYEIPVAAHPWEGEMVNQCDLESCGAHFLDQPVEQYTVQQLLVDEQQIMTGQSAFQVLHTPGHTLGHISLYEQKQEILICGDLFHYNDVGWLNIFREGTNSIRRSIESLDRLARLSIKKAYPGHGRAIDEPSIMIDKARERLEKWIESPEKMAWHACKRIFSFTLMIKNGLKSREITPYLLSCSWFYDFAVHSFRLKPEEFVQPLLDEMIRSKAAAWHQDKLISTAPYEAPNQKWIEEDWKPSDWTK</sequence>
<name>A0A1E4R7E8_9BACI</name>
<accession>A0A1E4R7E8</accession>
<dbReference type="Pfam" id="PF00753">
    <property type="entry name" value="Lactamase_B"/>
    <property type="match status" value="1"/>
</dbReference>
<dbReference type="Proteomes" id="UP000094784">
    <property type="component" value="Unassembled WGS sequence"/>
</dbReference>
<evidence type="ECO:0000313" key="2">
    <source>
        <dbReference type="EMBL" id="ODV56381.1"/>
    </source>
</evidence>
<dbReference type="AlphaFoldDB" id="A0A1E4R7E8"/>